<accession>A0AAD9YQX2</accession>
<dbReference type="Proteomes" id="UP001281614">
    <property type="component" value="Unassembled WGS sequence"/>
</dbReference>
<sequence length="185" mass="19856">MKEDGKSEDSGVAPRSLLEVTECEIRAVGEVSRGGWCSEQLAYSAEAFGESKYTPYIGSLLARLPTRATSQESEGLSQGLALAHTALLDGGWAYIAVDNGIGHFPIHAACTTSALRNVPSRFCRDRQQQQQQQQQQDETDQPINPAYAYGPVTTRQDNDEHGTTVEDQGLETDGANAGARPGLGS</sequence>
<protein>
    <submittedName>
        <fullName evidence="2">Uncharacterized protein</fullName>
    </submittedName>
</protein>
<dbReference type="EMBL" id="VYYT01000027">
    <property type="protein sequence ID" value="KAK2776468.1"/>
    <property type="molecule type" value="Genomic_DNA"/>
</dbReference>
<keyword evidence="3" id="KW-1185">Reference proteome</keyword>
<evidence type="ECO:0000313" key="2">
    <source>
        <dbReference type="EMBL" id="KAK2776468.1"/>
    </source>
</evidence>
<gene>
    <name evidence="2" type="ORF">CKAH01_12384</name>
</gene>
<evidence type="ECO:0000256" key="1">
    <source>
        <dbReference type="SAM" id="MobiDB-lite"/>
    </source>
</evidence>
<name>A0AAD9YQX2_COLKA</name>
<reference evidence="2" key="1">
    <citation type="submission" date="2023-02" db="EMBL/GenBank/DDBJ databases">
        <title>Colletotrichum kahawae CIFC_Que2 genome sequencing and assembly.</title>
        <authorList>
            <person name="Baroncelli R."/>
        </authorList>
    </citation>
    <scope>NUCLEOTIDE SEQUENCE</scope>
    <source>
        <strain evidence="2">CIFC_Que2</strain>
    </source>
</reference>
<dbReference type="AlphaFoldDB" id="A0AAD9YQX2"/>
<feature type="region of interest" description="Disordered" evidence="1">
    <location>
        <begin position="122"/>
        <end position="185"/>
    </location>
</feature>
<proteinExistence type="predicted"/>
<organism evidence="2 3">
    <name type="scientific">Colletotrichum kahawae</name>
    <name type="common">Coffee berry disease fungus</name>
    <dbReference type="NCBI Taxonomy" id="34407"/>
    <lineage>
        <taxon>Eukaryota</taxon>
        <taxon>Fungi</taxon>
        <taxon>Dikarya</taxon>
        <taxon>Ascomycota</taxon>
        <taxon>Pezizomycotina</taxon>
        <taxon>Sordariomycetes</taxon>
        <taxon>Hypocreomycetidae</taxon>
        <taxon>Glomerellales</taxon>
        <taxon>Glomerellaceae</taxon>
        <taxon>Colletotrichum</taxon>
        <taxon>Colletotrichum gloeosporioides species complex</taxon>
    </lineage>
</organism>
<comment type="caution">
    <text evidence="2">The sequence shown here is derived from an EMBL/GenBank/DDBJ whole genome shotgun (WGS) entry which is preliminary data.</text>
</comment>
<evidence type="ECO:0000313" key="3">
    <source>
        <dbReference type="Proteomes" id="UP001281614"/>
    </source>
</evidence>